<dbReference type="EMBL" id="ATBP01001162">
    <property type="protein sequence ID" value="ETR67906.1"/>
    <property type="molecule type" value="Genomic_DNA"/>
</dbReference>
<dbReference type="AlphaFoldDB" id="A0A1V1NZF7"/>
<evidence type="ECO:0000313" key="1">
    <source>
        <dbReference type="EMBL" id="ETR67906.1"/>
    </source>
</evidence>
<organism evidence="1 2">
    <name type="scientific">Candidatus Magnetoglobus multicellularis str. Araruama</name>
    <dbReference type="NCBI Taxonomy" id="890399"/>
    <lineage>
        <taxon>Bacteria</taxon>
        <taxon>Pseudomonadati</taxon>
        <taxon>Thermodesulfobacteriota</taxon>
        <taxon>Desulfobacteria</taxon>
        <taxon>Desulfobacterales</taxon>
        <taxon>Desulfobacteraceae</taxon>
        <taxon>Candidatus Magnetoglobus</taxon>
    </lineage>
</organism>
<sequence length="139" mass="15699">MYDSNEKALIDHSNINLLANKLIYTIACKSALKLGNMAVEAGAKGYLGFEDLFQVVPEESNIFSHCFLCGAMSIINDNITPIEALNQIINKTSEIIEKIRNLHRLTQKNRDILITGLRHNIDCMVYLGDPHWRLRPSNS</sequence>
<evidence type="ECO:0000313" key="2">
    <source>
        <dbReference type="Proteomes" id="UP000189670"/>
    </source>
</evidence>
<comment type="caution">
    <text evidence="1">The sequence shown here is derived from an EMBL/GenBank/DDBJ whole genome shotgun (WGS) entry which is preliminary data.</text>
</comment>
<protein>
    <submittedName>
        <fullName evidence="1">Uncharacterized protein</fullName>
    </submittedName>
</protein>
<name>A0A1V1NZF7_9BACT</name>
<dbReference type="Proteomes" id="UP000189670">
    <property type="component" value="Unassembled WGS sequence"/>
</dbReference>
<reference evidence="2" key="1">
    <citation type="submission" date="2012-11" db="EMBL/GenBank/DDBJ databases">
        <authorList>
            <person name="Lucero-Rivera Y.E."/>
            <person name="Tovar-Ramirez D."/>
        </authorList>
    </citation>
    <scope>NUCLEOTIDE SEQUENCE [LARGE SCALE GENOMIC DNA]</scope>
    <source>
        <strain evidence="2">Araruama</strain>
    </source>
</reference>
<gene>
    <name evidence="1" type="ORF">OMM_11089</name>
</gene>
<accession>A0A1V1NZF7</accession>
<proteinExistence type="predicted"/>